<dbReference type="Proteomes" id="UP000320762">
    <property type="component" value="Unassembled WGS sequence"/>
</dbReference>
<keyword evidence="3" id="KW-0489">Methyltransferase</keyword>
<keyword evidence="4" id="KW-0808">Transferase</keyword>
<dbReference type="OrthoDB" id="308383at2759"/>
<comment type="caution">
    <text evidence="9">The sequence shown here is derived from an EMBL/GenBank/DDBJ whole genome shotgun (WGS) entry which is preliminary data.</text>
</comment>
<dbReference type="InterPro" id="IPR046341">
    <property type="entry name" value="SET_dom_sf"/>
</dbReference>
<dbReference type="SMART" id="SM00317">
    <property type="entry name" value="SET"/>
    <property type="match status" value="1"/>
</dbReference>
<proteinExistence type="predicted"/>
<evidence type="ECO:0000313" key="9">
    <source>
        <dbReference type="EMBL" id="TRM58446.1"/>
    </source>
</evidence>
<dbReference type="SUPFAM" id="SSF82199">
    <property type="entry name" value="SET domain"/>
    <property type="match status" value="1"/>
</dbReference>
<evidence type="ECO:0000256" key="3">
    <source>
        <dbReference type="ARBA" id="ARBA00022603"/>
    </source>
</evidence>
<keyword evidence="10" id="KW-1185">Reference proteome</keyword>
<dbReference type="EMBL" id="VDMD01000036">
    <property type="protein sequence ID" value="TRM58446.1"/>
    <property type="molecule type" value="Genomic_DNA"/>
</dbReference>
<evidence type="ECO:0000256" key="6">
    <source>
        <dbReference type="ARBA" id="ARBA00022723"/>
    </source>
</evidence>
<dbReference type="GO" id="GO:0008168">
    <property type="term" value="F:methyltransferase activity"/>
    <property type="evidence" value="ECO:0007669"/>
    <property type="project" value="UniProtKB-KW"/>
</dbReference>
<dbReference type="GO" id="GO:0046872">
    <property type="term" value="F:metal ion binding"/>
    <property type="evidence" value="ECO:0007669"/>
    <property type="project" value="UniProtKB-KW"/>
</dbReference>
<sequence>TKIYGIQGFGYDSTKRVLRFDVPIFECNSRCGCDASCVNRAMIRQVAQQGRTVDMSVEKTVDKGWAVRNSDSPIAAGQFVGIFAGELITAAESELRTLLYSSQPMQSIFDLDFWHIRGHQPFFSVDSHRVGNFTRFLNHSCEPNIRPVAVYVDAQRISTPLIAFFALRDIQPGEELCISYSGSYKPILVSQSTADETAGNDHFTTAFVCLCGAETCRSRRL</sequence>
<evidence type="ECO:0000256" key="1">
    <source>
        <dbReference type="ARBA" id="ARBA00004286"/>
    </source>
</evidence>
<keyword evidence="5" id="KW-0949">S-adenosyl-L-methionine</keyword>
<protein>
    <recommendedName>
        <fullName evidence="8">SET domain-containing protein</fullName>
    </recommendedName>
</protein>
<dbReference type="Gene3D" id="2.170.270.10">
    <property type="entry name" value="SET domain"/>
    <property type="match status" value="1"/>
</dbReference>
<organism evidence="9 10">
    <name type="scientific">Schizophyllum amplum</name>
    <dbReference type="NCBI Taxonomy" id="97359"/>
    <lineage>
        <taxon>Eukaryota</taxon>
        <taxon>Fungi</taxon>
        <taxon>Dikarya</taxon>
        <taxon>Basidiomycota</taxon>
        <taxon>Agaricomycotina</taxon>
        <taxon>Agaricomycetes</taxon>
        <taxon>Agaricomycetidae</taxon>
        <taxon>Agaricales</taxon>
        <taxon>Schizophyllaceae</taxon>
        <taxon>Schizophyllum</taxon>
    </lineage>
</organism>
<keyword evidence="2" id="KW-0158">Chromosome</keyword>
<evidence type="ECO:0000256" key="7">
    <source>
        <dbReference type="ARBA" id="ARBA00022833"/>
    </source>
</evidence>
<evidence type="ECO:0000256" key="2">
    <source>
        <dbReference type="ARBA" id="ARBA00022454"/>
    </source>
</evidence>
<evidence type="ECO:0000313" key="10">
    <source>
        <dbReference type="Proteomes" id="UP000320762"/>
    </source>
</evidence>
<keyword evidence="7" id="KW-0862">Zinc</keyword>
<keyword evidence="6" id="KW-0479">Metal-binding</keyword>
<dbReference type="GO" id="GO:0032259">
    <property type="term" value="P:methylation"/>
    <property type="evidence" value="ECO:0007669"/>
    <property type="project" value="UniProtKB-KW"/>
</dbReference>
<dbReference type="InterPro" id="IPR050973">
    <property type="entry name" value="H3K9_Histone-Lys_N-MTase"/>
</dbReference>
<dbReference type="PANTHER" id="PTHR46223:SF3">
    <property type="entry name" value="HISTONE-LYSINE N-METHYLTRANSFERASE SET-23"/>
    <property type="match status" value="1"/>
</dbReference>
<dbReference type="GO" id="GO:0005694">
    <property type="term" value="C:chromosome"/>
    <property type="evidence" value="ECO:0007669"/>
    <property type="project" value="UniProtKB-SubCell"/>
</dbReference>
<reference evidence="9 10" key="1">
    <citation type="journal article" date="2019" name="New Phytol.">
        <title>Comparative genomics reveals unique wood-decay strategies and fruiting body development in the Schizophyllaceae.</title>
        <authorList>
            <person name="Almasi E."/>
            <person name="Sahu N."/>
            <person name="Krizsan K."/>
            <person name="Balint B."/>
            <person name="Kovacs G.M."/>
            <person name="Kiss B."/>
            <person name="Cseklye J."/>
            <person name="Drula E."/>
            <person name="Henrissat B."/>
            <person name="Nagy I."/>
            <person name="Chovatia M."/>
            <person name="Adam C."/>
            <person name="LaButti K."/>
            <person name="Lipzen A."/>
            <person name="Riley R."/>
            <person name="Grigoriev I.V."/>
            <person name="Nagy L.G."/>
        </authorList>
    </citation>
    <scope>NUCLEOTIDE SEQUENCE [LARGE SCALE GENOMIC DNA]</scope>
    <source>
        <strain evidence="9 10">NL-1724</strain>
    </source>
</reference>
<comment type="subcellular location">
    <subcellularLocation>
        <location evidence="1">Chromosome</location>
    </subcellularLocation>
</comment>
<dbReference type="PANTHER" id="PTHR46223">
    <property type="entry name" value="HISTONE-LYSINE N-METHYLTRANSFERASE SUV39H"/>
    <property type="match status" value="1"/>
</dbReference>
<name>A0A550C126_9AGAR</name>
<dbReference type="AlphaFoldDB" id="A0A550C126"/>
<dbReference type="Pfam" id="PF00856">
    <property type="entry name" value="SET"/>
    <property type="match status" value="1"/>
</dbReference>
<feature type="domain" description="SET" evidence="8">
    <location>
        <begin position="63"/>
        <end position="181"/>
    </location>
</feature>
<evidence type="ECO:0000256" key="4">
    <source>
        <dbReference type="ARBA" id="ARBA00022679"/>
    </source>
</evidence>
<evidence type="ECO:0000256" key="5">
    <source>
        <dbReference type="ARBA" id="ARBA00022691"/>
    </source>
</evidence>
<dbReference type="STRING" id="97359.A0A550C126"/>
<gene>
    <name evidence="9" type="ORF">BD626DRAFT_410623</name>
</gene>
<feature type="non-terminal residue" evidence="9">
    <location>
        <position position="1"/>
    </location>
</feature>
<dbReference type="PROSITE" id="PS50280">
    <property type="entry name" value="SET"/>
    <property type="match status" value="1"/>
</dbReference>
<accession>A0A550C126</accession>
<dbReference type="InterPro" id="IPR001214">
    <property type="entry name" value="SET_dom"/>
</dbReference>
<evidence type="ECO:0000259" key="8">
    <source>
        <dbReference type="PROSITE" id="PS50280"/>
    </source>
</evidence>